<reference evidence="1 2" key="1">
    <citation type="submission" date="2018-05" db="EMBL/GenBank/DDBJ databases">
        <title>Complete genome sequence of Pseudomonas kribbensis 46-2(T).</title>
        <authorList>
            <person name="Jeong H."/>
            <person name="Lee S.-G."/>
            <person name="Rha E."/>
            <person name="Kim H."/>
        </authorList>
    </citation>
    <scope>NUCLEOTIDE SEQUENCE [LARGE SCALE GENOMIC DNA]</scope>
    <source>
        <strain evidence="1 2">46-2</strain>
    </source>
</reference>
<name>A0A345RPZ5_9PSED</name>
<dbReference type="InterPro" id="IPR021087">
    <property type="entry name" value="Uncharacterised_PixA/AidA"/>
</dbReference>
<dbReference type="KEGG" id="pke:DLD99_13050"/>
<proteinExistence type="predicted"/>
<dbReference type="Pfam" id="PF12306">
    <property type="entry name" value="PixA"/>
    <property type="match status" value="1"/>
</dbReference>
<organism evidence="1 2">
    <name type="scientific">Pseudomonas kribbensis</name>
    <dbReference type="NCBI Taxonomy" id="1628086"/>
    <lineage>
        <taxon>Bacteria</taxon>
        <taxon>Pseudomonadati</taxon>
        <taxon>Pseudomonadota</taxon>
        <taxon>Gammaproteobacteria</taxon>
        <taxon>Pseudomonadales</taxon>
        <taxon>Pseudomonadaceae</taxon>
        <taxon>Pseudomonas</taxon>
    </lineage>
</organism>
<gene>
    <name evidence="1" type="ORF">DLD99_13050</name>
</gene>
<dbReference type="Gene3D" id="2.60.40.3910">
    <property type="entry name" value="Inclusion body protein"/>
    <property type="match status" value="1"/>
</dbReference>
<keyword evidence="2" id="KW-1185">Reference proteome</keyword>
<dbReference type="EMBL" id="CP029608">
    <property type="protein sequence ID" value="AXI61361.1"/>
    <property type="molecule type" value="Genomic_DNA"/>
</dbReference>
<dbReference type="Proteomes" id="UP000253720">
    <property type="component" value="Chromosome"/>
</dbReference>
<accession>A0A345RPZ5</accession>
<dbReference type="AlphaFoldDB" id="A0A345RPZ5"/>
<dbReference type="RefSeq" id="WP_114882611.1">
    <property type="nucleotide sequence ID" value="NZ_CP029608.1"/>
</dbReference>
<sequence length="172" mass="18812">MSSATQTFDVLVNVDADYLLAHPDDVRGSISMLVTRSAIDSHASGDTGEGGSELWFDVNSGDNIRWRATTLSRNFDRIAVIKSIQSGGSNGGDYPGTMSQPQSYNLPGVVAYLNNVPGGLSKTDVVYTLWQSIAQNPGKLWYTVTFALYDRDLNQIGPDRNWDPYITVNKSN</sequence>
<dbReference type="InterPro" id="IPR038712">
    <property type="entry name" value="PixA-like_sf"/>
</dbReference>
<evidence type="ECO:0000313" key="1">
    <source>
        <dbReference type="EMBL" id="AXI61361.1"/>
    </source>
</evidence>
<evidence type="ECO:0000313" key="2">
    <source>
        <dbReference type="Proteomes" id="UP000253720"/>
    </source>
</evidence>
<protein>
    <submittedName>
        <fullName evidence="1">Nematocidal protein</fullName>
    </submittedName>
</protein>